<dbReference type="Pfam" id="PF18348">
    <property type="entry name" value="SH3_16"/>
    <property type="match status" value="1"/>
</dbReference>
<organism evidence="6 7">
    <name type="scientific">Sedimentitalea arenosa</name>
    <dbReference type="NCBI Taxonomy" id="2798803"/>
    <lineage>
        <taxon>Bacteria</taxon>
        <taxon>Pseudomonadati</taxon>
        <taxon>Pseudomonadota</taxon>
        <taxon>Alphaproteobacteria</taxon>
        <taxon>Rhodobacterales</taxon>
        <taxon>Paracoccaceae</taxon>
        <taxon>Sedimentitalea</taxon>
    </lineage>
</organism>
<proteinExistence type="inferred from homology"/>
<keyword evidence="2" id="KW-0645">Protease</keyword>
<sequence>MSDRRLTPANDRVVAAHLPDADPSLARVTPTPRQVAQPVVDLMRSPGGPRDRQVIWGEHVGLLDTRDGWSFVQAEKDGYVGYLRAETLADVRDCTHWVSAPATHVYAAPDIKSPDRHALSFGSRIAGLSDDGEFVEIAEGFVPRRHLLPDGVHLGDPVAVAALFLGTPYLWGGNSRSGIDCSGLVQAALVACGHPCPGDSDLQQQALGRDVTGDAMQRGDLLFWPGHVALVDSPDRILHANAHSMSVAYEPMQDALERIAAETPLSAHKRLG</sequence>
<dbReference type="PROSITE" id="PS51935">
    <property type="entry name" value="NLPC_P60"/>
    <property type="match status" value="1"/>
</dbReference>
<keyword evidence="4" id="KW-0788">Thiol protease</keyword>
<dbReference type="PANTHER" id="PTHR47359">
    <property type="entry name" value="PEPTIDOGLYCAN DL-ENDOPEPTIDASE CWLO"/>
    <property type="match status" value="1"/>
</dbReference>
<dbReference type="Gene3D" id="3.90.1720.10">
    <property type="entry name" value="endopeptidase domain like (from Nostoc punctiforme)"/>
    <property type="match status" value="1"/>
</dbReference>
<evidence type="ECO:0000256" key="2">
    <source>
        <dbReference type="ARBA" id="ARBA00022670"/>
    </source>
</evidence>
<accession>A0A8J7JHT5</accession>
<gene>
    <name evidence="6" type="ORF">JF290_13275</name>
</gene>
<dbReference type="InterPro" id="IPR038765">
    <property type="entry name" value="Papain-like_cys_pep_sf"/>
</dbReference>
<dbReference type="InterPro" id="IPR000064">
    <property type="entry name" value="NLP_P60_dom"/>
</dbReference>
<dbReference type="Proteomes" id="UP000619079">
    <property type="component" value="Unassembled WGS sequence"/>
</dbReference>
<dbReference type="RefSeq" id="WP_199025380.1">
    <property type="nucleotide sequence ID" value="NZ_JAELVR010000009.1"/>
</dbReference>
<protein>
    <submittedName>
        <fullName evidence="6">C40 family peptidase</fullName>
    </submittedName>
</protein>
<dbReference type="AlphaFoldDB" id="A0A8J7JHT5"/>
<evidence type="ECO:0000259" key="5">
    <source>
        <dbReference type="PROSITE" id="PS51935"/>
    </source>
</evidence>
<dbReference type="EMBL" id="JAELVR010000009">
    <property type="protein sequence ID" value="MBJ6372499.1"/>
    <property type="molecule type" value="Genomic_DNA"/>
</dbReference>
<comment type="similarity">
    <text evidence="1">Belongs to the peptidase C40 family.</text>
</comment>
<evidence type="ECO:0000256" key="4">
    <source>
        <dbReference type="ARBA" id="ARBA00022807"/>
    </source>
</evidence>
<dbReference type="GO" id="GO:0006508">
    <property type="term" value="P:proteolysis"/>
    <property type="evidence" value="ECO:0007669"/>
    <property type="project" value="UniProtKB-KW"/>
</dbReference>
<evidence type="ECO:0000256" key="1">
    <source>
        <dbReference type="ARBA" id="ARBA00007074"/>
    </source>
</evidence>
<comment type="caution">
    <text evidence="6">The sequence shown here is derived from an EMBL/GenBank/DDBJ whole genome shotgun (WGS) entry which is preliminary data.</text>
</comment>
<evidence type="ECO:0000256" key="3">
    <source>
        <dbReference type="ARBA" id="ARBA00022801"/>
    </source>
</evidence>
<feature type="domain" description="NlpC/P60" evidence="5">
    <location>
        <begin position="151"/>
        <end position="272"/>
    </location>
</feature>
<dbReference type="PANTHER" id="PTHR47359:SF3">
    <property type="entry name" value="NLP_P60 DOMAIN-CONTAINING PROTEIN-RELATED"/>
    <property type="match status" value="1"/>
</dbReference>
<reference evidence="6" key="1">
    <citation type="submission" date="2020-12" db="EMBL/GenBank/DDBJ databases">
        <title>Sedimentitalea sp. nov., isolated from sand in Incheon.</title>
        <authorList>
            <person name="Kim W."/>
        </authorList>
    </citation>
    <scope>NUCLEOTIDE SEQUENCE</scope>
    <source>
        <strain evidence="6">CAU 1593</strain>
    </source>
</reference>
<evidence type="ECO:0000313" key="7">
    <source>
        <dbReference type="Proteomes" id="UP000619079"/>
    </source>
</evidence>
<dbReference type="InterPro" id="IPR051794">
    <property type="entry name" value="PG_Endopeptidase_C40"/>
</dbReference>
<dbReference type="SUPFAM" id="SSF54001">
    <property type="entry name" value="Cysteine proteinases"/>
    <property type="match status" value="1"/>
</dbReference>
<dbReference type="GO" id="GO:0008234">
    <property type="term" value="F:cysteine-type peptidase activity"/>
    <property type="evidence" value="ECO:0007669"/>
    <property type="project" value="UniProtKB-KW"/>
</dbReference>
<dbReference type="Pfam" id="PF00877">
    <property type="entry name" value="NLPC_P60"/>
    <property type="match status" value="1"/>
</dbReference>
<evidence type="ECO:0000313" key="6">
    <source>
        <dbReference type="EMBL" id="MBJ6372499.1"/>
    </source>
</evidence>
<dbReference type="InterPro" id="IPR041382">
    <property type="entry name" value="SH3_16"/>
</dbReference>
<keyword evidence="3" id="KW-0378">Hydrolase</keyword>
<keyword evidence="7" id="KW-1185">Reference proteome</keyword>
<name>A0A8J7JHT5_9RHOB</name>